<evidence type="ECO:0000256" key="3">
    <source>
        <dbReference type="ARBA" id="ARBA00022692"/>
    </source>
</evidence>
<proteinExistence type="predicted"/>
<feature type="transmembrane region" description="Helical" evidence="6">
    <location>
        <begin position="82"/>
        <end position="105"/>
    </location>
</feature>
<dbReference type="PANTHER" id="PTHR23502">
    <property type="entry name" value="MAJOR FACILITATOR SUPERFAMILY"/>
    <property type="match status" value="1"/>
</dbReference>
<evidence type="ECO:0000256" key="4">
    <source>
        <dbReference type="ARBA" id="ARBA00022989"/>
    </source>
</evidence>
<evidence type="ECO:0000256" key="5">
    <source>
        <dbReference type="ARBA" id="ARBA00023136"/>
    </source>
</evidence>
<feature type="transmembrane region" description="Helical" evidence="6">
    <location>
        <begin position="140"/>
        <end position="164"/>
    </location>
</feature>
<dbReference type="SUPFAM" id="SSF103473">
    <property type="entry name" value="MFS general substrate transporter"/>
    <property type="match status" value="1"/>
</dbReference>
<evidence type="ECO:0000256" key="6">
    <source>
        <dbReference type="SAM" id="Phobius"/>
    </source>
</evidence>
<keyword evidence="3 6" id="KW-0812">Transmembrane</keyword>
<dbReference type="InterPro" id="IPR036259">
    <property type="entry name" value="MFS_trans_sf"/>
</dbReference>
<dbReference type="GO" id="GO:0005886">
    <property type="term" value="C:plasma membrane"/>
    <property type="evidence" value="ECO:0007669"/>
    <property type="project" value="TreeGrafter"/>
</dbReference>
<dbReference type="PROSITE" id="PS50850">
    <property type="entry name" value="MFS"/>
    <property type="match status" value="1"/>
</dbReference>
<dbReference type="KEGG" id="span:AWL63_09110"/>
<feature type="transmembrane region" description="Helical" evidence="6">
    <location>
        <begin position="170"/>
        <end position="188"/>
    </location>
</feature>
<feature type="transmembrane region" description="Helical" evidence="6">
    <location>
        <begin position="311"/>
        <end position="332"/>
    </location>
</feature>
<dbReference type="GO" id="GO:1990961">
    <property type="term" value="P:xenobiotic detoxification by transmembrane export across the plasma membrane"/>
    <property type="evidence" value="ECO:0007669"/>
    <property type="project" value="TreeGrafter"/>
</dbReference>
<keyword evidence="9" id="KW-1185">Reference proteome</keyword>
<comment type="subcellular location">
    <subcellularLocation>
        <location evidence="1">Membrane</location>
        <topology evidence="1">Multi-pass membrane protein</topology>
    </subcellularLocation>
</comment>
<dbReference type="GO" id="GO:0022857">
    <property type="term" value="F:transmembrane transporter activity"/>
    <property type="evidence" value="ECO:0007669"/>
    <property type="project" value="InterPro"/>
</dbReference>
<dbReference type="InterPro" id="IPR011701">
    <property type="entry name" value="MFS"/>
</dbReference>
<feature type="transmembrane region" description="Helical" evidence="6">
    <location>
        <begin position="344"/>
        <end position="366"/>
    </location>
</feature>
<dbReference type="Pfam" id="PF07690">
    <property type="entry name" value="MFS_1"/>
    <property type="match status" value="1"/>
</dbReference>
<evidence type="ECO:0000256" key="2">
    <source>
        <dbReference type="ARBA" id="ARBA00022448"/>
    </source>
</evidence>
<feature type="transmembrane region" description="Helical" evidence="6">
    <location>
        <begin position="251"/>
        <end position="272"/>
    </location>
</feature>
<dbReference type="Gene3D" id="1.20.1720.10">
    <property type="entry name" value="Multidrug resistance protein D"/>
    <property type="match status" value="1"/>
</dbReference>
<dbReference type="STRING" id="1560345.AWL63_09110"/>
<protein>
    <submittedName>
        <fullName evidence="8">MFS transporter</fullName>
    </submittedName>
</protein>
<keyword evidence="5 6" id="KW-0472">Membrane</keyword>
<dbReference type="AlphaFoldDB" id="A0A1B3Z9I1"/>
<feature type="transmembrane region" description="Helical" evidence="6">
    <location>
        <begin position="378"/>
        <end position="395"/>
    </location>
</feature>
<evidence type="ECO:0000256" key="1">
    <source>
        <dbReference type="ARBA" id="ARBA00004141"/>
    </source>
</evidence>
<keyword evidence="2" id="KW-0813">Transport</keyword>
<feature type="transmembrane region" description="Helical" evidence="6">
    <location>
        <begin position="284"/>
        <end position="305"/>
    </location>
</feature>
<feature type="domain" description="Major facilitator superfamily (MFS) profile" evidence="7">
    <location>
        <begin position="15"/>
        <end position="400"/>
    </location>
</feature>
<evidence type="ECO:0000259" key="7">
    <source>
        <dbReference type="PROSITE" id="PS50850"/>
    </source>
</evidence>
<feature type="transmembrane region" description="Helical" evidence="6">
    <location>
        <begin position="53"/>
        <end position="70"/>
    </location>
</feature>
<sequence>MTAPTARYPMSEFEFVAFIAALMAVNALGVDLMLPALADIGRDLAIVTANDRQWIVTAYIFGFGIGQIFYGPLADRFGRKPVVVVALLCFVAAAVFAAHSASFAALLGARVLQGLTSASSRVLSVAIVRDRFSGRQMARTLSVAQMIFFVFPILAPTLGSAVLAFGPWRLIFYALGAYTLVVFVWALTRFAETLPQARRVPISLAAMRQSYRLTLTDRFSIGYAVSSALTFGGIVAFVSSSQQIFVDEFHAGGKFTILFAVCAFSMGCAAFANSRLVERLGMRMISQSAVFGLIALSLVHVAIIASGHETLVTYIVFQALSMTCIALCGSNFGAMAMERVGHIAGTASSVQGFISSVGAVVVAAGIGQSYDGTTLPLALGYLGIGVVALALILWIEGGRLFQARAGA</sequence>
<accession>A0A1B3Z9I1</accession>
<keyword evidence="4 6" id="KW-1133">Transmembrane helix</keyword>
<dbReference type="Proteomes" id="UP000094256">
    <property type="component" value="Chromosome"/>
</dbReference>
<evidence type="ECO:0000313" key="9">
    <source>
        <dbReference type="Proteomes" id="UP000094256"/>
    </source>
</evidence>
<dbReference type="PANTHER" id="PTHR23502:SF132">
    <property type="entry name" value="POLYAMINE TRANSPORTER 2-RELATED"/>
    <property type="match status" value="1"/>
</dbReference>
<name>A0A1B3Z9I1_9SPHN</name>
<reference evidence="8 9" key="1">
    <citation type="submission" date="2016-01" db="EMBL/GenBank/DDBJ databases">
        <title>Complete genome and mega plasmid sequence of Sphingomonas panacis DCY99 elicits systemic resistance in rice to Xanthomonas oryzae.</title>
        <authorList>
            <person name="Kim Y.J."/>
            <person name="Yang D.C."/>
            <person name="Sing P."/>
        </authorList>
    </citation>
    <scope>NUCLEOTIDE SEQUENCE [LARGE SCALE GENOMIC DNA]</scope>
    <source>
        <strain evidence="8 9">DCY99</strain>
    </source>
</reference>
<evidence type="ECO:0000313" key="8">
    <source>
        <dbReference type="EMBL" id="AOH84098.1"/>
    </source>
</evidence>
<dbReference type="EMBL" id="CP014168">
    <property type="protein sequence ID" value="AOH84098.1"/>
    <property type="molecule type" value="Genomic_DNA"/>
</dbReference>
<organism evidence="8 9">
    <name type="scientific">Sphingomonas panacis</name>
    <dbReference type="NCBI Taxonomy" id="1560345"/>
    <lineage>
        <taxon>Bacteria</taxon>
        <taxon>Pseudomonadati</taxon>
        <taxon>Pseudomonadota</taxon>
        <taxon>Alphaproteobacteria</taxon>
        <taxon>Sphingomonadales</taxon>
        <taxon>Sphingomonadaceae</taxon>
        <taxon>Sphingomonas</taxon>
    </lineage>
</organism>
<dbReference type="CDD" id="cd17320">
    <property type="entry name" value="MFS_MdfA_MDR_like"/>
    <property type="match status" value="1"/>
</dbReference>
<dbReference type="InterPro" id="IPR020846">
    <property type="entry name" value="MFS_dom"/>
</dbReference>
<gene>
    <name evidence="8" type="ORF">AWL63_09110</name>
</gene>
<feature type="transmembrane region" description="Helical" evidence="6">
    <location>
        <begin position="221"/>
        <end position="239"/>
    </location>
</feature>